<dbReference type="AlphaFoldDB" id="A0AAD8YKI2"/>
<keyword evidence="6" id="KW-1185">Reference proteome</keyword>
<feature type="domain" description="ODAD1 central coiled coil region" evidence="4">
    <location>
        <begin position="259"/>
        <end position="392"/>
    </location>
</feature>
<feature type="coiled-coil region" evidence="2">
    <location>
        <begin position="24"/>
        <end position="51"/>
    </location>
</feature>
<evidence type="ECO:0000313" key="6">
    <source>
        <dbReference type="Proteomes" id="UP001224775"/>
    </source>
</evidence>
<reference evidence="5" key="1">
    <citation type="submission" date="2023-06" db="EMBL/GenBank/DDBJ databases">
        <title>Survivors Of The Sea: Transcriptome response of Skeletonema marinoi to long-term dormancy.</title>
        <authorList>
            <person name="Pinder M.I.M."/>
            <person name="Kourtchenko O."/>
            <person name="Robertson E.K."/>
            <person name="Larsson T."/>
            <person name="Maumus F."/>
            <person name="Osuna-Cruz C.M."/>
            <person name="Vancaester E."/>
            <person name="Stenow R."/>
            <person name="Vandepoele K."/>
            <person name="Ploug H."/>
            <person name="Bruchert V."/>
            <person name="Godhe A."/>
            <person name="Topel M."/>
        </authorList>
    </citation>
    <scope>NUCLEOTIDE SEQUENCE</scope>
    <source>
        <strain evidence="5">R05AC</strain>
    </source>
</reference>
<dbReference type="PANTHER" id="PTHR21694">
    <property type="entry name" value="COILED-COIL DOMAIN-CONTAINING PROTEIN 63"/>
    <property type="match status" value="1"/>
</dbReference>
<dbReference type="InterPro" id="IPR051876">
    <property type="entry name" value="ODA-DC/CCD"/>
</dbReference>
<feature type="coiled-coil region" evidence="2">
    <location>
        <begin position="232"/>
        <end position="280"/>
    </location>
</feature>
<evidence type="ECO:0000256" key="2">
    <source>
        <dbReference type="SAM" id="Coils"/>
    </source>
</evidence>
<name>A0AAD8YKI2_9STRA</name>
<evidence type="ECO:0000259" key="4">
    <source>
        <dbReference type="Pfam" id="PF21773"/>
    </source>
</evidence>
<organism evidence="5 6">
    <name type="scientific">Skeletonema marinoi</name>
    <dbReference type="NCBI Taxonomy" id="267567"/>
    <lineage>
        <taxon>Eukaryota</taxon>
        <taxon>Sar</taxon>
        <taxon>Stramenopiles</taxon>
        <taxon>Ochrophyta</taxon>
        <taxon>Bacillariophyta</taxon>
        <taxon>Coscinodiscophyceae</taxon>
        <taxon>Thalassiosirophycidae</taxon>
        <taxon>Thalassiosirales</taxon>
        <taxon>Skeletonemataceae</taxon>
        <taxon>Skeletonema</taxon>
        <taxon>Skeletonema marinoi-dohrnii complex</taxon>
    </lineage>
</organism>
<keyword evidence="1 2" id="KW-0175">Coiled coil</keyword>
<sequence>MERNNVKSSIDKLQARGDLFTRQLIKEKKRTNELQVKLKEVNAQIAEIRESNKQKAICLLNKYSTTPNDAYHRVDGVNPTSLAESNQKKIVKTLESRLGKVLVRRNQLENENALIKDKIDKLRRKVANDIKNRERMEKELIQIKDDMEEIMERAAAAADEREKLIVKRNQILDENDEKQIIFEEEYGELSSYIVMQARALEDSIAKATDDVTSKLNLADGTLSKNSAVAAGALNSSKEIKHHQGKLDRLENEYALATASLKDHERKISSFEKKYKELQDVSGLESVDDIISTFVKNEDECFSMFNYIQAVNQDCDRTIKQGTKLKKDIAKFKNELVQKENARNATVQVHQENLRDVQDEREKLYQTAIQARRTVETIARRVTALYFKLKCHELDQNQQSSSSRSAPLPPANNHRLDRKLTMISGGEVSERDIINLMEAIERRAIQIINIYLKKESSTTRRSRRQNSMLSPKSSHKIFERAIASTTQNMEISEEDESDDDDGSESSSDDDGEGRPMSVQAMRREAAESMRPGTAMHSPEQIPKPASPMARHTVI</sequence>
<evidence type="ECO:0000256" key="1">
    <source>
        <dbReference type="ARBA" id="ARBA00023054"/>
    </source>
</evidence>
<dbReference type="EMBL" id="JATAAI010000002">
    <property type="protein sequence ID" value="KAK1747812.1"/>
    <property type="molecule type" value="Genomic_DNA"/>
</dbReference>
<comment type="caution">
    <text evidence="5">The sequence shown here is derived from an EMBL/GenBank/DDBJ whole genome shotgun (WGS) entry which is preliminary data.</text>
</comment>
<dbReference type="PANTHER" id="PTHR21694:SF18">
    <property type="entry name" value="COILED-COIL DOMAIN-CONTAINING PROTEIN 63"/>
    <property type="match status" value="1"/>
</dbReference>
<evidence type="ECO:0000313" key="5">
    <source>
        <dbReference type="EMBL" id="KAK1747812.1"/>
    </source>
</evidence>
<dbReference type="Proteomes" id="UP001224775">
    <property type="component" value="Unassembled WGS sequence"/>
</dbReference>
<accession>A0AAD8YKI2</accession>
<feature type="compositionally biased region" description="Acidic residues" evidence="3">
    <location>
        <begin position="490"/>
        <end position="510"/>
    </location>
</feature>
<feature type="coiled-coil region" evidence="2">
    <location>
        <begin position="346"/>
        <end position="373"/>
    </location>
</feature>
<feature type="compositionally biased region" description="Low complexity" evidence="3">
    <location>
        <begin position="395"/>
        <end position="405"/>
    </location>
</feature>
<dbReference type="Pfam" id="PF21773">
    <property type="entry name" value="ODAD1_CC"/>
    <property type="match status" value="2"/>
</dbReference>
<feature type="coiled-coil region" evidence="2">
    <location>
        <begin position="91"/>
        <end position="167"/>
    </location>
</feature>
<evidence type="ECO:0000256" key="3">
    <source>
        <dbReference type="SAM" id="MobiDB-lite"/>
    </source>
</evidence>
<protein>
    <recommendedName>
        <fullName evidence="4">ODAD1 central coiled coil region domain-containing protein</fullName>
    </recommendedName>
</protein>
<proteinExistence type="predicted"/>
<feature type="region of interest" description="Disordered" evidence="3">
    <location>
        <begin position="455"/>
        <end position="553"/>
    </location>
</feature>
<gene>
    <name evidence="5" type="ORF">QTG54_001775</name>
</gene>
<feature type="region of interest" description="Disordered" evidence="3">
    <location>
        <begin position="395"/>
        <end position="419"/>
    </location>
</feature>
<dbReference type="InterPro" id="IPR049258">
    <property type="entry name" value="ODAD1_CC"/>
</dbReference>
<feature type="domain" description="ODAD1 central coiled coil region" evidence="4">
    <location>
        <begin position="89"/>
        <end position="198"/>
    </location>
</feature>